<protein>
    <submittedName>
        <fullName evidence="2">Extensin-like</fullName>
    </submittedName>
</protein>
<proteinExistence type="predicted"/>
<organism evidence="1 2">
    <name type="scientific">Priapulus caudatus</name>
    <name type="common">Priapulid worm</name>
    <dbReference type="NCBI Taxonomy" id="37621"/>
    <lineage>
        <taxon>Eukaryota</taxon>
        <taxon>Metazoa</taxon>
        <taxon>Ecdysozoa</taxon>
        <taxon>Scalidophora</taxon>
        <taxon>Priapulida</taxon>
        <taxon>Priapulimorpha</taxon>
        <taxon>Priapulimorphida</taxon>
        <taxon>Priapulidae</taxon>
        <taxon>Priapulus</taxon>
    </lineage>
</organism>
<keyword evidence="1" id="KW-1185">Reference proteome</keyword>
<dbReference type="Proteomes" id="UP000695022">
    <property type="component" value="Unplaced"/>
</dbReference>
<sequence length="171" mass="18937">MILSARPHHLDHHVAVVWGLAYSYDSKCEVSNGITLLNQPRKRSPTKSDPNPAPGCFQDLLCHAPALYRVPPATPSPVPLGAIRLYRCQPPPLYARAPPRLYLCRATASYRYAAASRALACDRTAHFYQVPPPRLTAVPPAPPPYGYVLPATPHNRWPPPASTVRRTVLHR</sequence>
<reference evidence="2" key="1">
    <citation type="submission" date="2025-08" db="UniProtKB">
        <authorList>
            <consortium name="RefSeq"/>
        </authorList>
    </citation>
    <scope>IDENTIFICATION</scope>
</reference>
<feature type="non-terminal residue" evidence="2">
    <location>
        <position position="171"/>
    </location>
</feature>
<accession>A0ABM1F5P5</accession>
<dbReference type="GeneID" id="106819681"/>
<evidence type="ECO:0000313" key="1">
    <source>
        <dbReference type="Proteomes" id="UP000695022"/>
    </source>
</evidence>
<evidence type="ECO:0000313" key="2">
    <source>
        <dbReference type="RefSeq" id="XP_014679766.1"/>
    </source>
</evidence>
<gene>
    <name evidence="2" type="primary">LOC106819681</name>
</gene>
<dbReference type="RefSeq" id="XP_014679766.1">
    <property type="nucleotide sequence ID" value="XM_014824280.1"/>
</dbReference>
<name>A0ABM1F5P5_PRICU</name>